<reference evidence="1" key="1">
    <citation type="journal article" date="2021" name="New Phytol.">
        <title>Evolutionary innovations through gain and loss of genes in the ectomycorrhizal Boletales.</title>
        <authorList>
            <person name="Wu G."/>
            <person name="Miyauchi S."/>
            <person name="Morin E."/>
            <person name="Kuo A."/>
            <person name="Drula E."/>
            <person name="Varga T."/>
            <person name="Kohler A."/>
            <person name="Feng B."/>
            <person name="Cao Y."/>
            <person name="Lipzen A."/>
            <person name="Daum C."/>
            <person name="Hundley H."/>
            <person name="Pangilinan J."/>
            <person name="Johnson J."/>
            <person name="Barry K."/>
            <person name="LaButti K."/>
            <person name="Ng V."/>
            <person name="Ahrendt S."/>
            <person name="Min B."/>
            <person name="Choi I.G."/>
            <person name="Park H."/>
            <person name="Plett J.M."/>
            <person name="Magnuson J."/>
            <person name="Spatafora J.W."/>
            <person name="Nagy L.G."/>
            <person name="Henrissat B."/>
            <person name="Grigoriev I.V."/>
            <person name="Yang Z.L."/>
            <person name="Xu J."/>
            <person name="Martin F.M."/>
        </authorList>
    </citation>
    <scope>NUCLEOTIDE SEQUENCE</scope>
    <source>
        <strain evidence="1">ATCC 28755</strain>
    </source>
</reference>
<accession>A0ACB8A505</accession>
<comment type="caution">
    <text evidence="1">The sequence shown here is derived from an EMBL/GenBank/DDBJ whole genome shotgun (WGS) entry which is preliminary data.</text>
</comment>
<organism evidence="1 2">
    <name type="scientific">Hygrophoropsis aurantiaca</name>
    <dbReference type="NCBI Taxonomy" id="72124"/>
    <lineage>
        <taxon>Eukaryota</taxon>
        <taxon>Fungi</taxon>
        <taxon>Dikarya</taxon>
        <taxon>Basidiomycota</taxon>
        <taxon>Agaricomycotina</taxon>
        <taxon>Agaricomycetes</taxon>
        <taxon>Agaricomycetidae</taxon>
        <taxon>Boletales</taxon>
        <taxon>Coniophorineae</taxon>
        <taxon>Hygrophoropsidaceae</taxon>
        <taxon>Hygrophoropsis</taxon>
    </lineage>
</organism>
<sequence>MAGSCVPQDLRSESSYLAVVNADCEDATMIMHMVDDGLLTVQMDNTSRGDLSVQIPDPDAASDQTPSMDDDFQTPTSDSFHTAIMDSSDDDSDGDLYGSVYTGPSAEANENASLYLNPWAVNIEIDSVSMQGPAVSATNGNITMPPLPPDLDLSYSIKGMYRILDLISEQGSGGLVDKIIVAQGSLQAFINTVSPGAYVSLAKVDFKALDRLIVKPVGIYGSKEEIVRFLSSVKAVNHSVAQKLLALEDGSAVSRPTLQSGLYIIRSAMHPGSISSAKSSYVHAIPHEDLRSSHSADLVRSRSIHRVERRIGHGEARLPDQFAEYRGYRAPCG</sequence>
<keyword evidence="2" id="KW-1185">Reference proteome</keyword>
<evidence type="ECO:0000313" key="1">
    <source>
        <dbReference type="EMBL" id="KAH7908405.1"/>
    </source>
</evidence>
<proteinExistence type="predicted"/>
<name>A0ACB8A505_9AGAM</name>
<evidence type="ECO:0000313" key="2">
    <source>
        <dbReference type="Proteomes" id="UP000790377"/>
    </source>
</evidence>
<dbReference type="Proteomes" id="UP000790377">
    <property type="component" value="Unassembled WGS sequence"/>
</dbReference>
<gene>
    <name evidence="1" type="ORF">BJ138DRAFT_357419</name>
</gene>
<dbReference type="EMBL" id="MU267824">
    <property type="protein sequence ID" value="KAH7908405.1"/>
    <property type="molecule type" value="Genomic_DNA"/>
</dbReference>
<protein>
    <submittedName>
        <fullName evidence="1">Uncharacterized protein</fullName>
    </submittedName>
</protein>